<evidence type="ECO:0000256" key="2">
    <source>
        <dbReference type="ARBA" id="ARBA00022695"/>
    </source>
</evidence>
<dbReference type="AlphaFoldDB" id="A0A851C8X0"/>
<dbReference type="PANTHER" id="PTHR41694:SF3">
    <property type="entry name" value="RNA-DIRECTED DNA POLYMERASE-RELATED"/>
    <property type="match status" value="1"/>
</dbReference>
<feature type="non-terminal residue" evidence="8">
    <location>
        <position position="1"/>
    </location>
</feature>
<evidence type="ECO:0000313" key="9">
    <source>
        <dbReference type="Proteomes" id="UP000642973"/>
    </source>
</evidence>
<evidence type="ECO:0000256" key="5">
    <source>
        <dbReference type="ARBA" id="ARBA00022801"/>
    </source>
</evidence>
<dbReference type="EMBL" id="WEIV01009637">
    <property type="protein sequence ID" value="NWI52527.1"/>
    <property type="molecule type" value="Genomic_DNA"/>
</dbReference>
<feature type="non-terminal residue" evidence="8">
    <location>
        <position position="111"/>
    </location>
</feature>
<dbReference type="InterPro" id="IPR012337">
    <property type="entry name" value="RNaseH-like_sf"/>
</dbReference>
<dbReference type="Pfam" id="PF00075">
    <property type="entry name" value="RNase_H"/>
    <property type="match status" value="1"/>
</dbReference>
<evidence type="ECO:0000259" key="7">
    <source>
        <dbReference type="PROSITE" id="PS50879"/>
    </source>
</evidence>
<keyword evidence="3" id="KW-0540">Nuclease</keyword>
<keyword evidence="4" id="KW-0255">Endonuclease</keyword>
<dbReference type="Proteomes" id="UP000642973">
    <property type="component" value="Unassembled WGS sequence"/>
</dbReference>
<proteinExistence type="predicted"/>
<comment type="caution">
    <text evidence="8">The sequence shown here is derived from an EMBL/GenBank/DDBJ whole genome shotgun (WGS) entry which is preliminary data.</text>
</comment>
<dbReference type="InterPro" id="IPR036397">
    <property type="entry name" value="RNaseH_sf"/>
</dbReference>
<sequence>TKHDWLYKTKISLTPIKDAFTVFTDAGKASRRAAIVWLSEDTEWQHKILEGTEQDSLQTLELKAVIGALLKWAHIPLNIVTDSLYVTGVVQQIEDASIRDIQNKHLGQLFQ</sequence>
<keyword evidence="5" id="KW-0378">Hydrolase</keyword>
<keyword evidence="9" id="KW-1185">Reference proteome</keyword>
<evidence type="ECO:0000256" key="3">
    <source>
        <dbReference type="ARBA" id="ARBA00022722"/>
    </source>
</evidence>
<dbReference type="GO" id="GO:0004523">
    <property type="term" value="F:RNA-DNA hybrid ribonuclease activity"/>
    <property type="evidence" value="ECO:0007669"/>
    <property type="project" value="InterPro"/>
</dbReference>
<evidence type="ECO:0000256" key="1">
    <source>
        <dbReference type="ARBA" id="ARBA00022679"/>
    </source>
</evidence>
<evidence type="ECO:0000256" key="6">
    <source>
        <dbReference type="ARBA" id="ARBA00022918"/>
    </source>
</evidence>
<evidence type="ECO:0000256" key="4">
    <source>
        <dbReference type="ARBA" id="ARBA00022759"/>
    </source>
</evidence>
<dbReference type="SUPFAM" id="SSF53098">
    <property type="entry name" value="Ribonuclease H-like"/>
    <property type="match status" value="1"/>
</dbReference>
<keyword evidence="2" id="KW-0548">Nucleotidyltransferase</keyword>
<dbReference type="GO" id="GO:0003964">
    <property type="term" value="F:RNA-directed DNA polymerase activity"/>
    <property type="evidence" value="ECO:0007669"/>
    <property type="project" value="UniProtKB-KW"/>
</dbReference>
<reference evidence="8" key="1">
    <citation type="submission" date="2019-10" db="EMBL/GenBank/DDBJ databases">
        <title>Bird 10,000 Genomes (B10K) Project - Family phase.</title>
        <authorList>
            <person name="Zhang G."/>
        </authorList>
    </citation>
    <scope>NUCLEOTIDE SEQUENCE</scope>
    <source>
        <strain evidence="8">B10K-DU-002-55</strain>
        <tissue evidence="8">Muscle</tissue>
    </source>
</reference>
<keyword evidence="1" id="KW-0808">Transferase</keyword>
<dbReference type="PROSITE" id="PS50879">
    <property type="entry name" value="RNASE_H_1"/>
    <property type="match status" value="1"/>
</dbReference>
<feature type="domain" description="RNase H type-1" evidence="7">
    <location>
        <begin position="16"/>
        <end position="111"/>
    </location>
</feature>
<gene>
    <name evidence="8" type="primary">Hervk_1</name>
    <name evidence="8" type="ORF">CALVIR_R14323</name>
</gene>
<organism evidence="8 9">
    <name type="scientific">Calyptomena viridis</name>
    <name type="common">Lesser green broadbill</name>
    <dbReference type="NCBI Taxonomy" id="135972"/>
    <lineage>
        <taxon>Eukaryota</taxon>
        <taxon>Metazoa</taxon>
        <taxon>Chordata</taxon>
        <taxon>Craniata</taxon>
        <taxon>Vertebrata</taxon>
        <taxon>Euteleostomi</taxon>
        <taxon>Archelosauria</taxon>
        <taxon>Archosauria</taxon>
        <taxon>Dinosauria</taxon>
        <taxon>Saurischia</taxon>
        <taxon>Theropoda</taxon>
        <taxon>Coelurosauria</taxon>
        <taxon>Aves</taxon>
        <taxon>Neognathae</taxon>
        <taxon>Neoaves</taxon>
        <taxon>Telluraves</taxon>
        <taxon>Australaves</taxon>
        <taxon>Passeriformes</taxon>
        <taxon>Eurylaimidae</taxon>
        <taxon>Calyptomena</taxon>
    </lineage>
</organism>
<name>A0A851C8X0_CALVR</name>
<evidence type="ECO:0000313" key="8">
    <source>
        <dbReference type="EMBL" id="NWI52527.1"/>
    </source>
</evidence>
<protein>
    <submittedName>
        <fullName evidence="8">PO113 protein</fullName>
    </submittedName>
</protein>
<accession>A0A851C8X0</accession>
<keyword evidence="6" id="KW-0695">RNA-directed DNA polymerase</keyword>
<dbReference type="GO" id="GO:0035613">
    <property type="term" value="F:RNA stem-loop binding"/>
    <property type="evidence" value="ECO:0007669"/>
    <property type="project" value="TreeGrafter"/>
</dbReference>
<dbReference type="PANTHER" id="PTHR41694">
    <property type="entry name" value="ENDOGENOUS RETROVIRUS GROUP K MEMBER POL PROTEIN"/>
    <property type="match status" value="1"/>
</dbReference>
<dbReference type="Gene3D" id="3.30.420.10">
    <property type="entry name" value="Ribonuclease H-like superfamily/Ribonuclease H"/>
    <property type="match status" value="1"/>
</dbReference>
<dbReference type="InterPro" id="IPR002156">
    <property type="entry name" value="RNaseH_domain"/>
</dbReference>